<evidence type="ECO:0000313" key="8">
    <source>
        <dbReference type="EMBL" id="HIU50252.1"/>
    </source>
</evidence>
<comment type="caution">
    <text evidence="8">The sequence shown here is derived from an EMBL/GenBank/DDBJ whole genome shotgun (WGS) entry which is preliminary data.</text>
</comment>
<dbReference type="PANTHER" id="PTHR45008:SF1">
    <property type="entry name" value="PTS SYSTEM GLUCOSE-SPECIFIC EIIA COMPONENT"/>
    <property type="match status" value="1"/>
</dbReference>
<feature type="domain" description="PTS EIIA type-1" evidence="7">
    <location>
        <begin position="41"/>
        <end position="145"/>
    </location>
</feature>
<dbReference type="InterPro" id="IPR011055">
    <property type="entry name" value="Dup_hybrid_motif"/>
</dbReference>
<comment type="subcellular location">
    <subcellularLocation>
        <location evidence="1">Cytoplasm</location>
    </subcellularLocation>
</comment>
<dbReference type="InterPro" id="IPR050890">
    <property type="entry name" value="PTS_EIIA_component"/>
</dbReference>
<dbReference type="Pfam" id="PF00358">
    <property type="entry name" value="PTS_EIIA_1"/>
    <property type="match status" value="1"/>
</dbReference>
<dbReference type="PROSITE" id="PS00371">
    <property type="entry name" value="PTS_EIIA_TYPE_1_HIS"/>
    <property type="match status" value="1"/>
</dbReference>
<dbReference type="GO" id="GO:0009401">
    <property type="term" value="P:phosphoenolpyruvate-dependent sugar phosphotransferase system"/>
    <property type="evidence" value="ECO:0007669"/>
    <property type="project" value="UniProtKB-KW"/>
</dbReference>
<accession>A0A9D1LYD9</accession>
<dbReference type="AlphaFoldDB" id="A0A9D1LYD9"/>
<evidence type="ECO:0000256" key="1">
    <source>
        <dbReference type="ARBA" id="ARBA00004496"/>
    </source>
</evidence>
<proteinExistence type="predicted"/>
<evidence type="ECO:0000256" key="4">
    <source>
        <dbReference type="ARBA" id="ARBA00022679"/>
    </source>
</evidence>
<evidence type="ECO:0000256" key="6">
    <source>
        <dbReference type="ARBA" id="ARBA00022777"/>
    </source>
</evidence>
<keyword evidence="2" id="KW-0813">Transport</keyword>
<reference evidence="8" key="1">
    <citation type="submission" date="2020-10" db="EMBL/GenBank/DDBJ databases">
        <authorList>
            <person name="Gilroy R."/>
        </authorList>
    </citation>
    <scope>NUCLEOTIDE SEQUENCE</scope>
    <source>
        <strain evidence="8">ChiGjej1B1-1684</strain>
    </source>
</reference>
<dbReference type="FunFam" id="2.70.70.10:FF:000001">
    <property type="entry name" value="PTS system glucose-specific IIA component"/>
    <property type="match status" value="1"/>
</dbReference>
<dbReference type="Proteomes" id="UP000824118">
    <property type="component" value="Unassembled WGS sequence"/>
</dbReference>
<keyword evidence="3 8" id="KW-0762">Sugar transport</keyword>
<keyword evidence="4" id="KW-0808">Transferase</keyword>
<dbReference type="NCBIfam" id="TIGR00830">
    <property type="entry name" value="PTBA"/>
    <property type="match status" value="1"/>
</dbReference>
<dbReference type="EMBL" id="DVNG01000063">
    <property type="protein sequence ID" value="HIU50252.1"/>
    <property type="molecule type" value="Genomic_DNA"/>
</dbReference>
<dbReference type="Gene3D" id="2.70.70.10">
    <property type="entry name" value="Glucose Permease (Domain IIA)"/>
    <property type="match status" value="1"/>
</dbReference>
<gene>
    <name evidence="8" type="ORF">IAD22_04490</name>
</gene>
<reference evidence="8" key="2">
    <citation type="journal article" date="2021" name="PeerJ">
        <title>Extensive microbial diversity within the chicken gut microbiome revealed by metagenomics and culture.</title>
        <authorList>
            <person name="Gilroy R."/>
            <person name="Ravi A."/>
            <person name="Getino M."/>
            <person name="Pursley I."/>
            <person name="Horton D.L."/>
            <person name="Alikhan N.F."/>
            <person name="Baker D."/>
            <person name="Gharbi K."/>
            <person name="Hall N."/>
            <person name="Watson M."/>
            <person name="Adriaenssens E.M."/>
            <person name="Foster-Nyarko E."/>
            <person name="Jarju S."/>
            <person name="Secka A."/>
            <person name="Antonio M."/>
            <person name="Oren A."/>
            <person name="Chaudhuri R.R."/>
            <person name="La Ragione R."/>
            <person name="Hildebrand F."/>
            <person name="Pallen M.J."/>
        </authorList>
    </citation>
    <scope>NUCLEOTIDE SEQUENCE</scope>
    <source>
        <strain evidence="8">ChiGjej1B1-1684</strain>
    </source>
</reference>
<evidence type="ECO:0000256" key="3">
    <source>
        <dbReference type="ARBA" id="ARBA00022597"/>
    </source>
</evidence>
<keyword evidence="6" id="KW-0418">Kinase</keyword>
<evidence type="ECO:0000256" key="2">
    <source>
        <dbReference type="ARBA" id="ARBA00022448"/>
    </source>
</evidence>
<evidence type="ECO:0000259" key="7">
    <source>
        <dbReference type="PROSITE" id="PS51093"/>
    </source>
</evidence>
<keyword evidence="5" id="KW-0598">Phosphotransferase system</keyword>
<dbReference type="SUPFAM" id="SSF51261">
    <property type="entry name" value="Duplicated hybrid motif"/>
    <property type="match status" value="1"/>
</dbReference>
<dbReference type="PANTHER" id="PTHR45008">
    <property type="entry name" value="PTS SYSTEM GLUCOSE-SPECIFIC EIIA COMPONENT"/>
    <property type="match status" value="1"/>
</dbReference>
<dbReference type="GO" id="GO:0016301">
    <property type="term" value="F:kinase activity"/>
    <property type="evidence" value="ECO:0007669"/>
    <property type="project" value="UniProtKB-KW"/>
</dbReference>
<evidence type="ECO:0000313" key="9">
    <source>
        <dbReference type="Proteomes" id="UP000824118"/>
    </source>
</evidence>
<dbReference type="PROSITE" id="PS51093">
    <property type="entry name" value="PTS_EIIA_TYPE_1"/>
    <property type="match status" value="1"/>
</dbReference>
<name>A0A9D1LYD9_9FIRM</name>
<organism evidence="8 9">
    <name type="scientific">Candidatus Limousia pullorum</name>
    <dbReference type="NCBI Taxonomy" id="2840860"/>
    <lineage>
        <taxon>Bacteria</taxon>
        <taxon>Bacillati</taxon>
        <taxon>Bacillota</taxon>
        <taxon>Clostridia</taxon>
        <taxon>Eubacteriales</taxon>
        <taxon>Oscillospiraceae</taxon>
        <taxon>Oscillospiraceae incertae sedis</taxon>
        <taxon>Candidatus Limousia</taxon>
    </lineage>
</organism>
<sequence>MAGFFKKLFGDNSASKAPTSNEIKLFNPIEGEVIPLSEVKDEVFSQEILGKGIAVRPSVGKVFSPANGTIQQIFDTLHAVSILTDDGVDVLIHVGFDTVKLKGKHFKGHVTAEQKVKAGDLLIEFDIDAIKAEGYDLTSPMIVCNTYDYKDVITKTGEMKPLEEVIQLVKG</sequence>
<evidence type="ECO:0000256" key="5">
    <source>
        <dbReference type="ARBA" id="ARBA00022683"/>
    </source>
</evidence>
<protein>
    <submittedName>
        <fullName evidence="8">PTS glucose transporter subunit IIA</fullName>
    </submittedName>
</protein>
<dbReference type="GO" id="GO:0005737">
    <property type="term" value="C:cytoplasm"/>
    <property type="evidence" value="ECO:0007669"/>
    <property type="project" value="UniProtKB-SubCell"/>
</dbReference>
<dbReference type="InterPro" id="IPR001127">
    <property type="entry name" value="PTS_EIIA_1_perm"/>
</dbReference>